<dbReference type="RefSeq" id="WP_338506359.1">
    <property type="nucleotide sequence ID" value="NZ_AP028127.1"/>
</dbReference>
<gene>
    <name evidence="1" type="ORF">T23_01570</name>
</gene>
<organism evidence="1 2">
    <name type="scientific">Turicibacter faecis</name>
    <dbReference type="NCBI Taxonomy" id="2963365"/>
    <lineage>
        <taxon>Bacteria</taxon>
        <taxon>Bacillati</taxon>
        <taxon>Bacillota</taxon>
        <taxon>Erysipelotrichia</taxon>
        <taxon>Erysipelotrichales</taxon>
        <taxon>Turicibacteraceae</taxon>
        <taxon>Turicibacter</taxon>
    </lineage>
</organism>
<proteinExistence type="predicted"/>
<accession>A0ABN6ZDN0</accession>
<dbReference type="Proteomes" id="UP001432099">
    <property type="component" value="Chromosome"/>
</dbReference>
<name>A0ABN6ZDN0_9FIRM</name>
<sequence length="47" mass="5271">MMLTLTCLIIFLLLILKLSGAIVKAGFKYGLPAYLLYKFVEYQGEIG</sequence>
<evidence type="ECO:0000313" key="2">
    <source>
        <dbReference type="Proteomes" id="UP001432099"/>
    </source>
</evidence>
<keyword evidence="2" id="KW-1185">Reference proteome</keyword>
<reference evidence="1" key="1">
    <citation type="journal article" date="2024" name="Int. J. Syst. Evol. Microbiol.">
        <title>Turicibacter faecis sp. nov., isolated from faeces of heart failure mouse model.</title>
        <authorList>
            <person name="Imamura Y."/>
            <person name="Motooka D."/>
            <person name="Nakajima Y."/>
            <person name="Ito S."/>
            <person name="Kitakaze M."/>
            <person name="Iida T."/>
            <person name="Nakamura S."/>
        </authorList>
    </citation>
    <scope>NUCLEOTIDE SEQUENCE</scope>
    <source>
        <strain evidence="1">TC023</strain>
    </source>
</reference>
<protein>
    <submittedName>
        <fullName evidence="1">Uncharacterized protein</fullName>
    </submittedName>
</protein>
<evidence type="ECO:0000313" key="1">
    <source>
        <dbReference type="EMBL" id="BEH90055.1"/>
    </source>
</evidence>
<dbReference type="EMBL" id="AP028127">
    <property type="protein sequence ID" value="BEH90055.1"/>
    <property type="molecule type" value="Genomic_DNA"/>
</dbReference>